<dbReference type="FunFam" id="2.30.30.1040:FF:000001">
    <property type="entry name" value="Auxin response factor"/>
    <property type="match status" value="1"/>
</dbReference>
<dbReference type="GO" id="GO:0006355">
    <property type="term" value="P:regulation of DNA-templated transcription"/>
    <property type="evidence" value="ECO:0007669"/>
    <property type="project" value="InterPro"/>
</dbReference>
<dbReference type="Gene3D" id="2.30.30.1040">
    <property type="match status" value="1"/>
</dbReference>
<evidence type="ECO:0000256" key="5">
    <source>
        <dbReference type="ARBA" id="ARBA00023163"/>
    </source>
</evidence>
<keyword evidence="5" id="KW-0804">Transcription</keyword>
<evidence type="ECO:0000256" key="9">
    <source>
        <dbReference type="SAM" id="SignalP"/>
    </source>
</evidence>
<dbReference type="Pfam" id="PF06507">
    <property type="entry name" value="ARF_AD"/>
    <property type="match status" value="1"/>
</dbReference>
<organism evidence="11">
    <name type="scientific">Arundo donax</name>
    <name type="common">Giant reed</name>
    <name type="synonym">Donax arundinaceus</name>
    <dbReference type="NCBI Taxonomy" id="35708"/>
    <lineage>
        <taxon>Eukaryota</taxon>
        <taxon>Viridiplantae</taxon>
        <taxon>Streptophyta</taxon>
        <taxon>Embryophyta</taxon>
        <taxon>Tracheophyta</taxon>
        <taxon>Spermatophyta</taxon>
        <taxon>Magnoliopsida</taxon>
        <taxon>Liliopsida</taxon>
        <taxon>Poales</taxon>
        <taxon>Poaceae</taxon>
        <taxon>PACMAD clade</taxon>
        <taxon>Arundinoideae</taxon>
        <taxon>Arundineae</taxon>
        <taxon>Arundo</taxon>
    </lineage>
</organism>
<keyword evidence="3" id="KW-0805">Transcription regulation</keyword>
<keyword evidence="7" id="KW-0927">Auxin signaling pathway</keyword>
<evidence type="ECO:0000256" key="7">
    <source>
        <dbReference type="ARBA" id="ARBA00023294"/>
    </source>
</evidence>
<dbReference type="EMBL" id="GBRH01220844">
    <property type="protein sequence ID" value="JAD77051.1"/>
    <property type="molecule type" value="Transcribed_RNA"/>
</dbReference>
<evidence type="ECO:0000256" key="4">
    <source>
        <dbReference type="ARBA" id="ARBA00023125"/>
    </source>
</evidence>
<dbReference type="GO" id="GO:0009734">
    <property type="term" value="P:auxin-activated signaling pathway"/>
    <property type="evidence" value="ECO:0007669"/>
    <property type="project" value="UniProtKB-KW"/>
</dbReference>
<feature type="region of interest" description="Disordered" evidence="8">
    <location>
        <begin position="109"/>
        <end position="141"/>
    </location>
</feature>
<feature type="chain" id="PRO_5012994799" evidence="9">
    <location>
        <begin position="16"/>
        <end position="141"/>
    </location>
</feature>
<comment type="similarity">
    <text evidence="2">Belongs to the ARF family.</text>
</comment>
<evidence type="ECO:0000256" key="8">
    <source>
        <dbReference type="SAM" id="MobiDB-lite"/>
    </source>
</evidence>
<sequence>MHLGVLASAWHAVSTGTMLTVCYKPRTSPSEFVVPCDRYMESLERNYSIGMRFKMRLEGEEAPDQTFTGTIVGMADPDPAGWAESKWRSLMVRWDEASFTRPERVSPWQIEPAVSPPPINPHPVPTQAYNASLRQRKRTYA</sequence>
<evidence type="ECO:0000256" key="6">
    <source>
        <dbReference type="ARBA" id="ARBA00023242"/>
    </source>
</evidence>
<keyword evidence="9" id="KW-0732">Signal</keyword>
<dbReference type="GO" id="GO:0005634">
    <property type="term" value="C:nucleus"/>
    <property type="evidence" value="ECO:0007669"/>
    <property type="project" value="UniProtKB-SubCell"/>
</dbReference>
<dbReference type="AlphaFoldDB" id="A0A0A9CNA6"/>
<dbReference type="InterPro" id="IPR010525">
    <property type="entry name" value="ARF_dom"/>
</dbReference>
<reference evidence="11" key="1">
    <citation type="submission" date="2014-09" db="EMBL/GenBank/DDBJ databases">
        <authorList>
            <person name="Magalhaes I.L.F."/>
            <person name="Oliveira U."/>
            <person name="Santos F.R."/>
            <person name="Vidigal T.H.D.A."/>
            <person name="Brescovit A.D."/>
            <person name="Santos A.J."/>
        </authorList>
    </citation>
    <scope>NUCLEOTIDE SEQUENCE</scope>
    <source>
        <tissue evidence="11">Shoot tissue taken approximately 20 cm above the soil surface</tissue>
    </source>
</reference>
<name>A0A0A9CNA6_ARUDO</name>
<evidence type="ECO:0000259" key="10">
    <source>
        <dbReference type="Pfam" id="PF06507"/>
    </source>
</evidence>
<dbReference type="InterPro" id="IPR044835">
    <property type="entry name" value="ARF_plant"/>
</dbReference>
<dbReference type="PANTHER" id="PTHR31384">
    <property type="entry name" value="AUXIN RESPONSE FACTOR 4-RELATED"/>
    <property type="match status" value="1"/>
</dbReference>
<keyword evidence="4" id="KW-0238">DNA-binding</keyword>
<comment type="subcellular location">
    <subcellularLocation>
        <location evidence="1">Nucleus</location>
    </subcellularLocation>
</comment>
<accession>A0A0A9CNA6</accession>
<evidence type="ECO:0000313" key="11">
    <source>
        <dbReference type="EMBL" id="JAD77051.1"/>
    </source>
</evidence>
<reference evidence="11" key="2">
    <citation type="journal article" date="2015" name="Data Brief">
        <title>Shoot transcriptome of the giant reed, Arundo donax.</title>
        <authorList>
            <person name="Barrero R.A."/>
            <person name="Guerrero F.D."/>
            <person name="Moolhuijzen P."/>
            <person name="Goolsby J.A."/>
            <person name="Tidwell J."/>
            <person name="Bellgard S.E."/>
            <person name="Bellgard M.I."/>
        </authorList>
    </citation>
    <scope>NUCLEOTIDE SEQUENCE</scope>
    <source>
        <tissue evidence="11">Shoot tissue taken approximately 20 cm above the soil surface</tissue>
    </source>
</reference>
<evidence type="ECO:0000256" key="2">
    <source>
        <dbReference type="ARBA" id="ARBA00007853"/>
    </source>
</evidence>
<feature type="signal peptide" evidence="9">
    <location>
        <begin position="1"/>
        <end position="15"/>
    </location>
</feature>
<evidence type="ECO:0000256" key="1">
    <source>
        <dbReference type="ARBA" id="ARBA00004123"/>
    </source>
</evidence>
<proteinExistence type="inferred from homology"/>
<keyword evidence="6" id="KW-0539">Nucleus</keyword>
<protein>
    <submittedName>
        <fullName evidence="11">ARF2</fullName>
    </submittedName>
</protein>
<dbReference type="PANTHER" id="PTHR31384:SF79">
    <property type="entry name" value="AUXIN RESPONSE FACTOR 2"/>
    <property type="match status" value="1"/>
</dbReference>
<dbReference type="GO" id="GO:0003677">
    <property type="term" value="F:DNA binding"/>
    <property type="evidence" value="ECO:0007669"/>
    <property type="project" value="UniProtKB-KW"/>
</dbReference>
<feature type="domain" description="Auxin response factor" evidence="10">
    <location>
        <begin position="32"/>
        <end position="113"/>
    </location>
</feature>
<feature type="compositionally biased region" description="Pro residues" evidence="8">
    <location>
        <begin position="114"/>
        <end position="124"/>
    </location>
</feature>
<evidence type="ECO:0000256" key="3">
    <source>
        <dbReference type="ARBA" id="ARBA00023015"/>
    </source>
</evidence>